<dbReference type="SUPFAM" id="SSF46785">
    <property type="entry name" value="Winged helix' DNA-binding domain"/>
    <property type="match status" value="1"/>
</dbReference>
<dbReference type="InterPro" id="IPR000524">
    <property type="entry name" value="Tscrpt_reg_HTH_GntR"/>
</dbReference>
<dbReference type="PANTHER" id="PTHR44846">
    <property type="entry name" value="MANNOSYL-D-GLYCERATE TRANSPORT/METABOLISM SYSTEM REPRESSOR MNGR-RELATED"/>
    <property type="match status" value="1"/>
</dbReference>
<dbReference type="InterPro" id="IPR011663">
    <property type="entry name" value="UTRA"/>
</dbReference>
<keyword evidence="3" id="KW-0804">Transcription</keyword>
<dbReference type="InterPro" id="IPR036390">
    <property type="entry name" value="WH_DNA-bd_sf"/>
</dbReference>
<gene>
    <name evidence="5" type="ORF">DWE98_11965</name>
</gene>
<organism evidence="5 6">
    <name type="scientific">Bosea caraganae</name>
    <dbReference type="NCBI Taxonomy" id="2763117"/>
    <lineage>
        <taxon>Bacteria</taxon>
        <taxon>Pseudomonadati</taxon>
        <taxon>Pseudomonadota</taxon>
        <taxon>Alphaproteobacteria</taxon>
        <taxon>Hyphomicrobiales</taxon>
        <taxon>Boseaceae</taxon>
        <taxon>Bosea</taxon>
    </lineage>
</organism>
<dbReference type="Pfam" id="PF07702">
    <property type="entry name" value="UTRA"/>
    <property type="match status" value="1"/>
</dbReference>
<evidence type="ECO:0000256" key="1">
    <source>
        <dbReference type="ARBA" id="ARBA00023015"/>
    </source>
</evidence>
<keyword evidence="1" id="KW-0805">Transcription regulation</keyword>
<proteinExistence type="predicted"/>
<name>A0A370L6S2_9HYPH</name>
<dbReference type="GO" id="GO:0003700">
    <property type="term" value="F:DNA-binding transcription factor activity"/>
    <property type="evidence" value="ECO:0007669"/>
    <property type="project" value="InterPro"/>
</dbReference>
<dbReference type="OrthoDB" id="7173258at2"/>
<evidence type="ECO:0000256" key="2">
    <source>
        <dbReference type="ARBA" id="ARBA00023125"/>
    </source>
</evidence>
<dbReference type="Pfam" id="PF00392">
    <property type="entry name" value="GntR"/>
    <property type="match status" value="1"/>
</dbReference>
<dbReference type="AlphaFoldDB" id="A0A370L6S2"/>
<dbReference type="PROSITE" id="PS50949">
    <property type="entry name" value="HTH_GNTR"/>
    <property type="match status" value="1"/>
</dbReference>
<dbReference type="PRINTS" id="PR00035">
    <property type="entry name" value="HTHGNTR"/>
</dbReference>
<feature type="domain" description="HTH gntR-type" evidence="4">
    <location>
        <begin position="31"/>
        <end position="99"/>
    </location>
</feature>
<keyword evidence="2" id="KW-0238">DNA-binding</keyword>
<evidence type="ECO:0000313" key="6">
    <source>
        <dbReference type="Proteomes" id="UP000255207"/>
    </source>
</evidence>
<dbReference type="InterPro" id="IPR036388">
    <property type="entry name" value="WH-like_DNA-bd_sf"/>
</dbReference>
<dbReference type="InterPro" id="IPR028978">
    <property type="entry name" value="Chorismate_lyase_/UTRA_dom_sf"/>
</dbReference>
<evidence type="ECO:0000256" key="3">
    <source>
        <dbReference type="ARBA" id="ARBA00023163"/>
    </source>
</evidence>
<sequence>MQPPFDTDPATAASARPSLPNLIALRDDTAKPLYQQLEDQLTHLIGEGILPAGTTLPAERQLAEKLKISRATVQRCYNTLRQRKLLSAHGRLGSIVQGMGARLHPGMDRLKGFTEEMRELGRVPSSRILERAVVADRSIASIFGLSSNALFLKLVRIRSGDDVPMSREVAWYNLQIVPELAQADLSQSVYAVLQTLGAPLVLCEQTIEAAAPTEEECAVFGFERPVPCLLIKRRSYSRDSSMVEYVEGLFRGDAYSYKLSLRA</sequence>
<keyword evidence="6" id="KW-1185">Reference proteome</keyword>
<dbReference type="InterPro" id="IPR050679">
    <property type="entry name" value="Bact_HTH_transcr_reg"/>
</dbReference>
<comment type="caution">
    <text evidence="5">The sequence shown here is derived from an EMBL/GenBank/DDBJ whole genome shotgun (WGS) entry which is preliminary data.</text>
</comment>
<evidence type="ECO:0000313" key="5">
    <source>
        <dbReference type="EMBL" id="RDJ25436.1"/>
    </source>
</evidence>
<dbReference type="EMBL" id="QQTP01000005">
    <property type="protein sequence ID" value="RDJ25436.1"/>
    <property type="molecule type" value="Genomic_DNA"/>
</dbReference>
<dbReference type="SMART" id="SM00866">
    <property type="entry name" value="UTRA"/>
    <property type="match status" value="1"/>
</dbReference>
<dbReference type="CDD" id="cd07377">
    <property type="entry name" value="WHTH_GntR"/>
    <property type="match status" value="1"/>
</dbReference>
<accession>A0A370L6S2</accession>
<dbReference type="RefSeq" id="WP_114829482.1">
    <property type="nucleotide sequence ID" value="NZ_QQTO01000021.1"/>
</dbReference>
<dbReference type="GO" id="GO:0003677">
    <property type="term" value="F:DNA binding"/>
    <property type="evidence" value="ECO:0007669"/>
    <property type="project" value="UniProtKB-KW"/>
</dbReference>
<dbReference type="Gene3D" id="3.40.1410.10">
    <property type="entry name" value="Chorismate lyase-like"/>
    <property type="match status" value="1"/>
</dbReference>
<dbReference type="PANTHER" id="PTHR44846:SF1">
    <property type="entry name" value="MANNOSYL-D-GLYCERATE TRANSPORT_METABOLISM SYSTEM REPRESSOR MNGR-RELATED"/>
    <property type="match status" value="1"/>
</dbReference>
<dbReference type="SMART" id="SM00345">
    <property type="entry name" value="HTH_GNTR"/>
    <property type="match status" value="1"/>
</dbReference>
<evidence type="ECO:0000259" key="4">
    <source>
        <dbReference type="PROSITE" id="PS50949"/>
    </source>
</evidence>
<dbReference type="GO" id="GO:0045892">
    <property type="term" value="P:negative regulation of DNA-templated transcription"/>
    <property type="evidence" value="ECO:0007669"/>
    <property type="project" value="TreeGrafter"/>
</dbReference>
<dbReference type="SUPFAM" id="SSF64288">
    <property type="entry name" value="Chorismate lyase-like"/>
    <property type="match status" value="1"/>
</dbReference>
<dbReference type="Gene3D" id="1.10.10.10">
    <property type="entry name" value="Winged helix-like DNA-binding domain superfamily/Winged helix DNA-binding domain"/>
    <property type="match status" value="1"/>
</dbReference>
<protein>
    <submittedName>
        <fullName evidence="5">GntR family transcriptional regulator</fullName>
    </submittedName>
</protein>
<dbReference type="Proteomes" id="UP000255207">
    <property type="component" value="Unassembled WGS sequence"/>
</dbReference>
<reference evidence="6" key="1">
    <citation type="submission" date="2018-07" db="EMBL/GenBank/DDBJ databases">
        <authorList>
            <person name="Safronova V.I."/>
            <person name="Chirak E.R."/>
            <person name="Sazanova A.L."/>
        </authorList>
    </citation>
    <scope>NUCLEOTIDE SEQUENCE [LARGE SCALE GENOMIC DNA]</scope>
    <source>
        <strain evidence="6">RCAM04685</strain>
    </source>
</reference>